<organism evidence="4 5">
    <name type="scientific">Vitis vinifera</name>
    <name type="common">Grape</name>
    <dbReference type="NCBI Taxonomy" id="29760"/>
    <lineage>
        <taxon>Eukaryota</taxon>
        <taxon>Viridiplantae</taxon>
        <taxon>Streptophyta</taxon>
        <taxon>Embryophyta</taxon>
        <taxon>Tracheophyta</taxon>
        <taxon>Spermatophyta</taxon>
        <taxon>Magnoliopsida</taxon>
        <taxon>eudicotyledons</taxon>
        <taxon>Gunneridae</taxon>
        <taxon>Pentapetalae</taxon>
        <taxon>rosids</taxon>
        <taxon>Vitales</taxon>
        <taxon>Vitaceae</taxon>
        <taxon>Viteae</taxon>
        <taxon>Vitis</taxon>
    </lineage>
</organism>
<proteinExistence type="predicted"/>
<sequence length="690" mass="79335">MIETQYNAKVRVLRSDNGGEYQSSDLQKYLEGHGIIHQTTCSNTPQKNGVAKRKNRHLLEVVRASLIATKIPISYWGEAITYVAYMINRVPSNSINFQIPFQALTNVIVAPTVPNLPPRVFGCMAFVHLHKHQRTKLTSHALQCVFVEYALHKKGYRCYHPPTRRMFITMDVVFHEDSMYCSSESKLQGEYHKEIQTLNYDYHIFKEKESGQSELVNQEAGELDMSGQQFGSEVVFTEIPNQSSSVKGVLNLEPDLFMKRLPHRHNRGIPKPTYELKLSTKVKYPMRNYVSNHRLSKSNKSFVNQLSTVSIPNSVQEVLVDPRWKAAMNEEMKSLQKNETWELVECPPGKKPVGCRWIYTVKYKADGSIELFKARLVAKGYTQTYGIDYTETFAPVAKINTVRVLLSLAANLDWSLQQFDVKNVFLHGELSEEVYMDLPPGCMVSEKQCQKVCKLKKSLYGLKQSSRAWFGRFTKSMRDFGYRQSNSDHTLFLRKNYGMITTLIVYVNDMVVTGNDPEERKALQNYLSREFEMKDLGPLKYFLGIEVSRSSEGIFLSQRKYALDLLQETRMSGCQPINTPIEEGLKLCVESNQVSTDKGRYQRLVGRLMYLAHTRPDLAYALSIVSQYMHNPREQHMNAIMLILRYLKNAHGKGILFAKNVDHQSIEYILILIGLVQWMIDDLHLVILPL</sequence>
<dbReference type="InterPro" id="IPR039537">
    <property type="entry name" value="Retrotran_Ty1/copia-like"/>
</dbReference>
<dbReference type="Proteomes" id="UP000288805">
    <property type="component" value="Unassembled WGS sequence"/>
</dbReference>
<dbReference type="Gene3D" id="3.30.420.10">
    <property type="entry name" value="Ribonuclease H-like superfamily/Ribonuclease H"/>
    <property type="match status" value="1"/>
</dbReference>
<evidence type="ECO:0000313" key="5">
    <source>
        <dbReference type="Proteomes" id="UP000288805"/>
    </source>
</evidence>
<feature type="domain" description="Integrase catalytic" evidence="3">
    <location>
        <begin position="1"/>
        <end position="108"/>
    </location>
</feature>
<dbReference type="PROSITE" id="PS50994">
    <property type="entry name" value="INTEGRASE"/>
    <property type="match status" value="1"/>
</dbReference>
<dbReference type="GO" id="GO:0015074">
    <property type="term" value="P:DNA integration"/>
    <property type="evidence" value="ECO:0007669"/>
    <property type="project" value="InterPro"/>
</dbReference>
<evidence type="ECO:0000256" key="2">
    <source>
        <dbReference type="ARBA" id="ARBA00022801"/>
    </source>
</evidence>
<dbReference type="GO" id="GO:0003676">
    <property type="term" value="F:nucleic acid binding"/>
    <property type="evidence" value="ECO:0007669"/>
    <property type="project" value="InterPro"/>
</dbReference>
<dbReference type="SUPFAM" id="SSF56672">
    <property type="entry name" value="DNA/RNA polymerases"/>
    <property type="match status" value="1"/>
</dbReference>
<name>A0A438DUN2_VITVI</name>
<evidence type="ECO:0000313" key="4">
    <source>
        <dbReference type="EMBL" id="RVW39173.1"/>
    </source>
</evidence>
<dbReference type="AlphaFoldDB" id="A0A438DUN2"/>
<dbReference type="GO" id="GO:0016787">
    <property type="term" value="F:hydrolase activity"/>
    <property type="evidence" value="ECO:0007669"/>
    <property type="project" value="UniProtKB-KW"/>
</dbReference>
<dbReference type="Pfam" id="PF07727">
    <property type="entry name" value="RVT_2"/>
    <property type="match status" value="1"/>
</dbReference>
<evidence type="ECO:0000256" key="1">
    <source>
        <dbReference type="ARBA" id="ARBA00022723"/>
    </source>
</evidence>
<dbReference type="GO" id="GO:0046872">
    <property type="term" value="F:metal ion binding"/>
    <property type="evidence" value="ECO:0007669"/>
    <property type="project" value="UniProtKB-KW"/>
</dbReference>
<dbReference type="PANTHER" id="PTHR42648:SF22">
    <property type="entry name" value="REVERSE TRANSCRIPTASE TY1_COPIA-TYPE DOMAIN-CONTAINING PROTEIN"/>
    <property type="match status" value="1"/>
</dbReference>
<protein>
    <submittedName>
        <fullName evidence="4">Retrovirus-related Pol polyprotein from transposon TNT 1-94</fullName>
    </submittedName>
</protein>
<dbReference type="InterPro" id="IPR001584">
    <property type="entry name" value="Integrase_cat-core"/>
</dbReference>
<dbReference type="InterPro" id="IPR057670">
    <property type="entry name" value="SH3_retrovirus"/>
</dbReference>
<dbReference type="Pfam" id="PF25597">
    <property type="entry name" value="SH3_retrovirus"/>
    <property type="match status" value="1"/>
</dbReference>
<reference evidence="4 5" key="1">
    <citation type="journal article" date="2018" name="PLoS Genet.">
        <title>Population sequencing reveals clonal diversity and ancestral inbreeding in the grapevine cultivar Chardonnay.</title>
        <authorList>
            <person name="Roach M.J."/>
            <person name="Johnson D.L."/>
            <person name="Bohlmann J."/>
            <person name="van Vuuren H.J."/>
            <person name="Jones S.J."/>
            <person name="Pretorius I.S."/>
            <person name="Schmidt S.A."/>
            <person name="Borneman A.R."/>
        </authorList>
    </citation>
    <scope>NUCLEOTIDE SEQUENCE [LARGE SCALE GENOMIC DNA]</scope>
    <source>
        <strain evidence="5">cv. Chardonnay</strain>
        <tissue evidence="4">Leaf</tissue>
    </source>
</reference>
<comment type="caution">
    <text evidence="4">The sequence shown here is derived from an EMBL/GenBank/DDBJ whole genome shotgun (WGS) entry which is preliminary data.</text>
</comment>
<keyword evidence="1" id="KW-0479">Metal-binding</keyword>
<accession>A0A438DUN2</accession>
<dbReference type="SUPFAM" id="SSF53098">
    <property type="entry name" value="Ribonuclease H-like"/>
    <property type="match status" value="1"/>
</dbReference>
<evidence type="ECO:0000259" key="3">
    <source>
        <dbReference type="PROSITE" id="PS50994"/>
    </source>
</evidence>
<keyword evidence="2" id="KW-0378">Hydrolase</keyword>
<dbReference type="PANTHER" id="PTHR42648">
    <property type="entry name" value="TRANSPOSASE, PUTATIVE-RELATED"/>
    <property type="match status" value="1"/>
</dbReference>
<gene>
    <name evidence="4" type="primary">POLX_930</name>
    <name evidence="4" type="ORF">CK203_078208</name>
</gene>
<dbReference type="EMBL" id="QGNW01001493">
    <property type="protein sequence ID" value="RVW39173.1"/>
    <property type="molecule type" value="Genomic_DNA"/>
</dbReference>
<dbReference type="InterPro" id="IPR043502">
    <property type="entry name" value="DNA/RNA_pol_sf"/>
</dbReference>
<dbReference type="InterPro" id="IPR012337">
    <property type="entry name" value="RNaseH-like_sf"/>
</dbReference>
<dbReference type="InterPro" id="IPR036397">
    <property type="entry name" value="RNaseH_sf"/>
</dbReference>
<dbReference type="InterPro" id="IPR013103">
    <property type="entry name" value="RVT_2"/>
</dbReference>